<protein>
    <submittedName>
        <fullName evidence="1">Uncharacterized protein</fullName>
    </submittedName>
</protein>
<dbReference type="EMBL" id="AEWJ01000041">
    <property type="protein sequence ID" value="EGD58547.1"/>
    <property type="molecule type" value="Genomic_DNA"/>
</dbReference>
<dbReference type="Pfam" id="PF22396">
    <property type="entry name" value="DUF6976"/>
    <property type="match status" value="1"/>
</dbReference>
<evidence type="ECO:0000313" key="2">
    <source>
        <dbReference type="Proteomes" id="UP000004728"/>
    </source>
</evidence>
<dbReference type="AlphaFoldDB" id="F1ZA45"/>
<comment type="caution">
    <text evidence="1">The sequence shown here is derived from an EMBL/GenBank/DDBJ whole genome shotgun (WGS) entry which is preliminary data.</text>
</comment>
<reference evidence="1 2" key="1">
    <citation type="journal article" date="2012" name="J. Bacteriol.">
        <title>Draft Genome Sequence of Novosphingobium nitrogenifigens Y88T.</title>
        <authorList>
            <person name="Strabala T.J."/>
            <person name="Macdonald L."/>
            <person name="Liu V."/>
            <person name="Smit A.M."/>
        </authorList>
    </citation>
    <scope>NUCLEOTIDE SEQUENCE [LARGE SCALE GENOMIC DNA]</scope>
    <source>
        <strain evidence="1 2">DSM 19370</strain>
    </source>
</reference>
<keyword evidence="2" id="KW-1185">Reference proteome</keyword>
<dbReference type="HOGENOM" id="CLU_854985_0_0_5"/>
<dbReference type="RefSeq" id="WP_008066616.1">
    <property type="nucleotide sequence ID" value="NZ_AQWK01000002.1"/>
</dbReference>
<accession>F1ZA45</accession>
<dbReference type="eggNOG" id="ENOG502Z7SH">
    <property type="taxonomic scope" value="Bacteria"/>
</dbReference>
<proteinExistence type="predicted"/>
<gene>
    <name evidence="1" type="ORF">Y88_0604</name>
</gene>
<dbReference type="InterPro" id="IPR054249">
    <property type="entry name" value="DUF6976"/>
</dbReference>
<dbReference type="Proteomes" id="UP000004728">
    <property type="component" value="Unassembled WGS sequence"/>
</dbReference>
<dbReference type="InParanoid" id="F1ZA45"/>
<organism evidence="1 2">
    <name type="scientific">Novosphingobium nitrogenifigens DSM 19370</name>
    <dbReference type="NCBI Taxonomy" id="983920"/>
    <lineage>
        <taxon>Bacteria</taxon>
        <taxon>Pseudomonadati</taxon>
        <taxon>Pseudomonadota</taxon>
        <taxon>Alphaproteobacteria</taxon>
        <taxon>Sphingomonadales</taxon>
        <taxon>Sphingomonadaceae</taxon>
        <taxon>Novosphingobium</taxon>
    </lineage>
</organism>
<evidence type="ECO:0000313" key="1">
    <source>
        <dbReference type="EMBL" id="EGD58547.1"/>
    </source>
</evidence>
<dbReference type="STRING" id="983920.Y88_0604"/>
<name>F1ZA45_9SPHN</name>
<dbReference type="OrthoDB" id="5622143at2"/>
<sequence length="342" mass="35709">MKLPNSREFVEAGLSGSLINALVELEDAAALITAGLSLSLAGTARALRSLPAGNWIGGTTPYFMTVEGGTVVGDDRVFVTNLSALGSVTVACFGPGELDRISGDAPESGFALAIMPAESECHGSFALDAPFYPQAFIKPTVGWISGYLLSDGGPALVFDGRNGTSHTNRVVVAHVDLGEGALAVPAIVNPFRAGSGEVLSFSEPGFVHTMVMVDGIAMPFAEYCVEEGFGGGQVPLVGDYGGAAINVSIREVDRNTGEVHLYAPVFPGVEYRFAEPLYDYVSALAEGISAGQQDAFWSCNCILNFLFGHLEGKAVGGVAGPVTFGEIAYQLVNQTFVSIRKL</sequence>